<name>A0A6N7LWR0_9GAMM</name>
<accession>A0A6N7LWR0</accession>
<keyword evidence="1" id="KW-0812">Transmembrane</keyword>
<keyword evidence="1" id="KW-1133">Transmembrane helix</keyword>
<reference evidence="2 3" key="1">
    <citation type="submission" date="2019-10" db="EMBL/GenBank/DDBJ databases">
        <title>Alcanivorax sp.PA15-N-34 draft genome sequence.</title>
        <authorList>
            <person name="Liao X."/>
            <person name="Shao Z."/>
        </authorList>
    </citation>
    <scope>NUCLEOTIDE SEQUENCE [LARGE SCALE GENOMIC DNA]</scope>
    <source>
        <strain evidence="2 3">PA15-N-34</strain>
    </source>
</reference>
<feature type="transmembrane region" description="Helical" evidence="1">
    <location>
        <begin position="220"/>
        <end position="246"/>
    </location>
</feature>
<protein>
    <submittedName>
        <fullName evidence="2">Chromosome partitioning protein ParB</fullName>
    </submittedName>
</protein>
<gene>
    <name evidence="2" type="ORF">GFN93_16870</name>
</gene>
<dbReference type="Proteomes" id="UP000469421">
    <property type="component" value="Unassembled WGS sequence"/>
</dbReference>
<sequence length="263" mass="28023">MSEMNPYQQPTADVAVPVQGGELTLGEPKKISVGDAMGWFGQGKEMLSGNWGLVIGSLIVIMLLNMAVQFIPFIGWLAGMFIMTLLYAGLVKMFYRLDSEGSAEFADLFAGFSEKTGPLVILALIQMAVYFVVIVVALAAVFMVLGFDADTLNAMESGIMPDSAASGGAIAAVVFVMFLLFVGIGLLFYFSIPLVFLGNQGPGEALATSFKACLKNFVPLLIYGIVATLLVMVASIPLMLGLLFAMPLLAGAYYASFKQVFAE</sequence>
<feature type="transmembrane region" description="Helical" evidence="1">
    <location>
        <begin position="47"/>
        <end position="67"/>
    </location>
</feature>
<feature type="transmembrane region" description="Helical" evidence="1">
    <location>
        <begin position="73"/>
        <end position="95"/>
    </location>
</feature>
<evidence type="ECO:0000313" key="3">
    <source>
        <dbReference type="Proteomes" id="UP000469421"/>
    </source>
</evidence>
<dbReference type="NCBIfam" id="NF041043">
    <property type="entry name" value="BPSS1780_fam"/>
    <property type="match status" value="1"/>
</dbReference>
<evidence type="ECO:0000256" key="1">
    <source>
        <dbReference type="SAM" id="Phobius"/>
    </source>
</evidence>
<dbReference type="InterPro" id="IPR047798">
    <property type="entry name" value="BPSS1780-like"/>
</dbReference>
<keyword evidence="1" id="KW-0472">Membrane</keyword>
<organism evidence="2 3">
    <name type="scientific">Alcanivorax sediminis</name>
    <dbReference type="NCBI Taxonomy" id="2663008"/>
    <lineage>
        <taxon>Bacteria</taxon>
        <taxon>Pseudomonadati</taxon>
        <taxon>Pseudomonadota</taxon>
        <taxon>Gammaproteobacteria</taxon>
        <taxon>Oceanospirillales</taxon>
        <taxon>Alcanivoracaceae</taxon>
        <taxon>Alcanivorax</taxon>
    </lineage>
</organism>
<keyword evidence="3" id="KW-1185">Reference proteome</keyword>
<feature type="transmembrane region" description="Helical" evidence="1">
    <location>
        <begin position="116"/>
        <end position="145"/>
    </location>
</feature>
<evidence type="ECO:0000313" key="2">
    <source>
        <dbReference type="EMBL" id="MQX54918.1"/>
    </source>
</evidence>
<comment type="caution">
    <text evidence="2">The sequence shown here is derived from an EMBL/GenBank/DDBJ whole genome shotgun (WGS) entry which is preliminary data.</text>
</comment>
<dbReference type="EMBL" id="WIRE01000004">
    <property type="protein sequence ID" value="MQX54918.1"/>
    <property type="molecule type" value="Genomic_DNA"/>
</dbReference>
<dbReference type="AlphaFoldDB" id="A0A6N7LWR0"/>
<proteinExistence type="predicted"/>
<feature type="transmembrane region" description="Helical" evidence="1">
    <location>
        <begin position="165"/>
        <end position="190"/>
    </location>
</feature>